<gene>
    <name evidence="1" type="ORF">I5677_14705</name>
</gene>
<dbReference type="EMBL" id="JAEAGR010000017">
    <property type="protein sequence ID" value="MBH1942150.1"/>
    <property type="molecule type" value="Genomic_DNA"/>
</dbReference>
<proteinExistence type="predicted"/>
<dbReference type="AlphaFoldDB" id="A0A8J7H4C2"/>
<protein>
    <submittedName>
        <fullName evidence="1">Uncharacterized protein</fullName>
    </submittedName>
</protein>
<evidence type="ECO:0000313" key="2">
    <source>
        <dbReference type="Proteomes" id="UP000623269"/>
    </source>
</evidence>
<reference evidence="1" key="1">
    <citation type="submission" date="2020-12" db="EMBL/GenBank/DDBJ databases">
        <title>M. sibirica DSM 26468T genome.</title>
        <authorList>
            <person name="Thieme N."/>
            <person name="Rettenmaier R."/>
            <person name="Zverlov V."/>
            <person name="Liebl W."/>
        </authorList>
    </citation>
    <scope>NUCLEOTIDE SEQUENCE</scope>
    <source>
        <strain evidence="1">DSM 26468</strain>
    </source>
</reference>
<dbReference type="RefSeq" id="WP_197662398.1">
    <property type="nucleotide sequence ID" value="NZ_JAEAGR010000017.1"/>
</dbReference>
<comment type="caution">
    <text evidence="1">The sequence shown here is derived from an EMBL/GenBank/DDBJ whole genome shotgun (WGS) entry which is preliminary data.</text>
</comment>
<name>A0A8J7H4C2_9FIRM</name>
<dbReference type="Proteomes" id="UP000623269">
    <property type="component" value="Unassembled WGS sequence"/>
</dbReference>
<keyword evidence="2" id="KW-1185">Reference proteome</keyword>
<accession>A0A8J7H4C2</accession>
<sequence length="95" mass="11152">MFHMPVDVIATFNVQGKIKPNFIRLEDEGHVLQTYKIEDIIFSREENYAGIPVLLFCCNILRDDCMQMINIKYHIKTHQWVLVNEKGKIIEGTNE</sequence>
<evidence type="ECO:0000313" key="1">
    <source>
        <dbReference type="EMBL" id="MBH1942150.1"/>
    </source>
</evidence>
<organism evidence="1 2">
    <name type="scientific">Mobilitalea sibirica</name>
    <dbReference type="NCBI Taxonomy" id="1462919"/>
    <lineage>
        <taxon>Bacteria</taxon>
        <taxon>Bacillati</taxon>
        <taxon>Bacillota</taxon>
        <taxon>Clostridia</taxon>
        <taxon>Lachnospirales</taxon>
        <taxon>Lachnospiraceae</taxon>
        <taxon>Mobilitalea</taxon>
    </lineage>
</organism>